<dbReference type="Proteomes" id="UP000079169">
    <property type="component" value="Unplaced"/>
</dbReference>
<feature type="compositionally biased region" description="Polar residues" evidence="1">
    <location>
        <begin position="135"/>
        <end position="148"/>
    </location>
</feature>
<dbReference type="RefSeq" id="XP_026681510.1">
    <property type="nucleotide sequence ID" value="XM_026825709.1"/>
</dbReference>
<feature type="region of interest" description="Disordered" evidence="1">
    <location>
        <begin position="176"/>
        <end position="213"/>
    </location>
</feature>
<reference evidence="3" key="1">
    <citation type="submission" date="2025-08" db="UniProtKB">
        <authorList>
            <consortium name="RefSeq"/>
        </authorList>
    </citation>
    <scope>IDENTIFICATION</scope>
</reference>
<gene>
    <name evidence="3" type="primary">LOC113468631</name>
</gene>
<evidence type="ECO:0000256" key="1">
    <source>
        <dbReference type="SAM" id="MobiDB-lite"/>
    </source>
</evidence>
<protein>
    <submittedName>
        <fullName evidence="3">Uncharacterized protein LOC113468631</fullName>
    </submittedName>
</protein>
<proteinExistence type="predicted"/>
<name>A0A3Q0J465_DIACI</name>
<keyword evidence="2" id="KW-1185">Reference proteome</keyword>
<dbReference type="GeneID" id="113468631"/>
<dbReference type="PaxDb" id="121845-A0A3Q0J465"/>
<organism evidence="2 3">
    <name type="scientific">Diaphorina citri</name>
    <name type="common">Asian citrus psyllid</name>
    <dbReference type="NCBI Taxonomy" id="121845"/>
    <lineage>
        <taxon>Eukaryota</taxon>
        <taxon>Metazoa</taxon>
        <taxon>Ecdysozoa</taxon>
        <taxon>Arthropoda</taxon>
        <taxon>Hexapoda</taxon>
        <taxon>Insecta</taxon>
        <taxon>Pterygota</taxon>
        <taxon>Neoptera</taxon>
        <taxon>Paraneoptera</taxon>
        <taxon>Hemiptera</taxon>
        <taxon>Sternorrhyncha</taxon>
        <taxon>Psylloidea</taxon>
        <taxon>Psyllidae</taxon>
        <taxon>Diaphorininae</taxon>
        <taxon>Diaphorina</taxon>
    </lineage>
</organism>
<dbReference type="KEGG" id="dci:113468631"/>
<feature type="region of interest" description="Disordered" evidence="1">
    <location>
        <begin position="43"/>
        <end position="70"/>
    </location>
</feature>
<sequence length="225" mass="24333">MVLNFIQSVKLNYSQVLESNFRQELANNVGKILESLSTKAKELREYRRASSPTNSQPPTPPRTPLSPNKYKSSVENMAAKFAALSAPELPAATSPSPRIPVSLSQSMSMLGLPPSHQQDQHRASLSDDNDVASPSDMSENKMSLGSAERNSLGDSCSCLCFADYHIPVSLSQSMSMLGLPPSHQQDQHRASLSDDNDVASPSDMSENKMSLGSAERNSLGGFCMI</sequence>
<feature type="compositionally biased region" description="Pro residues" evidence="1">
    <location>
        <begin position="55"/>
        <end position="64"/>
    </location>
</feature>
<evidence type="ECO:0000313" key="3">
    <source>
        <dbReference type="RefSeq" id="XP_026681510.1"/>
    </source>
</evidence>
<feature type="region of interest" description="Disordered" evidence="1">
    <location>
        <begin position="107"/>
        <end position="148"/>
    </location>
</feature>
<accession>A0A3Q0J465</accession>
<dbReference type="AlphaFoldDB" id="A0A3Q0J465"/>
<evidence type="ECO:0000313" key="2">
    <source>
        <dbReference type="Proteomes" id="UP000079169"/>
    </source>
</evidence>